<sequence length="271" mass="30673">MRQSEAASLREAFSFFTNYEGHPNQDVSYADKMKNLATGPNRLYDFFAFLRYFVRRSRKELAITDCEHLPKVLTLTVSKGNVLQTLAYFDNAKCLNIKICFGMDECLIPQLVVSGSFCCDDQGPSVDLVDQPYRKQTEDGQAGHYVLNFGDEISVDEARTLLNRFEEIVTRDLSDPVDLRGYALDIKTFRHLLSDDVYLGQAEEIRIRMGMNNDGFDDSIPNSGSVRIMMLEFSDVNEDVGTPFYMCSGRVKDDSDPTECPPRQPCNATIS</sequence>
<evidence type="ECO:0000256" key="1">
    <source>
        <dbReference type="SAM" id="MobiDB-lite"/>
    </source>
</evidence>
<dbReference type="OrthoDB" id="9823465at2"/>
<protein>
    <submittedName>
        <fullName evidence="2">Uncharacterized protein</fullName>
    </submittedName>
</protein>
<organism evidence="2 3">
    <name type="scientific">Spirosoma montaniterrae</name>
    <dbReference type="NCBI Taxonomy" id="1178516"/>
    <lineage>
        <taxon>Bacteria</taxon>
        <taxon>Pseudomonadati</taxon>
        <taxon>Bacteroidota</taxon>
        <taxon>Cytophagia</taxon>
        <taxon>Cytophagales</taxon>
        <taxon>Cytophagaceae</taxon>
        <taxon>Spirosoma</taxon>
    </lineage>
</organism>
<dbReference type="AlphaFoldDB" id="A0A1P9WU09"/>
<feature type="region of interest" description="Disordered" evidence="1">
    <location>
        <begin position="252"/>
        <end position="271"/>
    </location>
</feature>
<dbReference type="EMBL" id="CP014263">
    <property type="protein sequence ID" value="AQG78875.1"/>
    <property type="molecule type" value="Genomic_DNA"/>
</dbReference>
<keyword evidence="3" id="KW-1185">Reference proteome</keyword>
<evidence type="ECO:0000313" key="2">
    <source>
        <dbReference type="EMBL" id="AQG78875.1"/>
    </source>
</evidence>
<dbReference type="RefSeq" id="WP_077130318.1">
    <property type="nucleotide sequence ID" value="NZ_CP014263.1"/>
</dbReference>
<proteinExistence type="predicted"/>
<dbReference type="KEGG" id="smon:AWR27_05775"/>
<dbReference type="STRING" id="1178516.AWR27_05775"/>
<reference evidence="2 3" key="1">
    <citation type="submission" date="2016-01" db="EMBL/GenBank/DDBJ databases">
        <authorList>
            <person name="Oliw E.H."/>
        </authorList>
    </citation>
    <scope>NUCLEOTIDE SEQUENCE [LARGE SCALE GENOMIC DNA]</scope>
    <source>
        <strain evidence="2 3">DY10</strain>
    </source>
</reference>
<dbReference type="Proteomes" id="UP000187941">
    <property type="component" value="Chromosome"/>
</dbReference>
<name>A0A1P9WU09_9BACT</name>
<gene>
    <name evidence="2" type="ORF">AWR27_05775</name>
</gene>
<accession>A0A1P9WU09</accession>
<evidence type="ECO:0000313" key="3">
    <source>
        <dbReference type="Proteomes" id="UP000187941"/>
    </source>
</evidence>